<feature type="transmembrane region" description="Helical" evidence="1">
    <location>
        <begin position="103"/>
        <end position="124"/>
    </location>
</feature>
<keyword evidence="1" id="KW-0812">Transmembrane</keyword>
<feature type="transmembrane region" description="Helical" evidence="1">
    <location>
        <begin position="162"/>
        <end position="180"/>
    </location>
</feature>
<feature type="transmembrane region" description="Helical" evidence="1">
    <location>
        <begin position="81"/>
        <end position="97"/>
    </location>
</feature>
<dbReference type="AlphaFoldDB" id="A0A9W6JXE9"/>
<gene>
    <name evidence="2" type="ORF">GCM10017653_19550</name>
</gene>
<keyword evidence="1" id="KW-0472">Membrane</keyword>
<name>A0A9W6JXE9_9HYPH</name>
<sequence length="429" mass="47071">MIEVLLLLIGARVIRTKWWIIGLIGLAWLTMGGLILINALSDDKRIPPVWFTVPLLLDAGASLIAGFTGTGTRRALRFSKAGILVAISLLIILRPWGSDMLVGFLVGTFLVADASFRAASAWVVRFPRWRGSLVAAGIEFLLGLWSFLPWPTGWQGEVGEDVGTLMIVTAYGLLVTARRLRRLPENMPIARILSDGWPRGGTAARAPGQLPGDPAYGTVTVHVWTPTGNLVGLGHGIARYVAALDEHGVVSTGHAALEAGPDIYISHYPAVEIDRDGSQFTRILRATRENDVPGKFQPSYTYESAEWCPSSWRVELAGLDVEALRAFWANYRQETTYNLTNRNCSSSVAKALDAAVEGLFAEEVRSPWFLTRLLMLPEFWAAGVIRRRAELMAWTPGLVLDYARALSAIIELPERMGRGIRRAEAQQAA</sequence>
<organism evidence="2 3">
    <name type="scientific">Ancylobacter defluvii</name>
    <dbReference type="NCBI Taxonomy" id="1282440"/>
    <lineage>
        <taxon>Bacteria</taxon>
        <taxon>Pseudomonadati</taxon>
        <taxon>Pseudomonadota</taxon>
        <taxon>Alphaproteobacteria</taxon>
        <taxon>Hyphomicrobiales</taxon>
        <taxon>Xanthobacteraceae</taxon>
        <taxon>Ancylobacter</taxon>
    </lineage>
</organism>
<comment type="caution">
    <text evidence="2">The sequence shown here is derived from an EMBL/GenBank/DDBJ whole genome shotgun (WGS) entry which is preliminary data.</text>
</comment>
<keyword evidence="3" id="KW-1185">Reference proteome</keyword>
<evidence type="ECO:0000313" key="3">
    <source>
        <dbReference type="Proteomes" id="UP001143330"/>
    </source>
</evidence>
<proteinExistence type="predicted"/>
<dbReference type="EMBL" id="BSFM01000011">
    <property type="protein sequence ID" value="GLK83885.1"/>
    <property type="molecule type" value="Genomic_DNA"/>
</dbReference>
<accession>A0A9W6JXE9</accession>
<dbReference type="RefSeq" id="WP_213364087.1">
    <property type="nucleotide sequence ID" value="NZ_BSFM01000011.1"/>
</dbReference>
<evidence type="ECO:0000256" key="1">
    <source>
        <dbReference type="SAM" id="Phobius"/>
    </source>
</evidence>
<feature type="transmembrane region" description="Helical" evidence="1">
    <location>
        <begin position="131"/>
        <end position="150"/>
    </location>
</feature>
<feature type="transmembrane region" description="Helical" evidence="1">
    <location>
        <begin position="18"/>
        <end position="37"/>
    </location>
</feature>
<evidence type="ECO:0008006" key="4">
    <source>
        <dbReference type="Google" id="ProtNLM"/>
    </source>
</evidence>
<evidence type="ECO:0000313" key="2">
    <source>
        <dbReference type="EMBL" id="GLK83885.1"/>
    </source>
</evidence>
<reference evidence="2" key="1">
    <citation type="journal article" date="2014" name="Int. J. Syst. Evol. Microbiol.">
        <title>Complete genome sequence of Corynebacterium casei LMG S-19264T (=DSM 44701T), isolated from a smear-ripened cheese.</title>
        <authorList>
            <consortium name="US DOE Joint Genome Institute (JGI-PGF)"/>
            <person name="Walter F."/>
            <person name="Albersmeier A."/>
            <person name="Kalinowski J."/>
            <person name="Ruckert C."/>
        </authorList>
    </citation>
    <scope>NUCLEOTIDE SEQUENCE</scope>
    <source>
        <strain evidence="2">VKM B-2789</strain>
    </source>
</reference>
<dbReference type="Proteomes" id="UP001143330">
    <property type="component" value="Unassembled WGS sequence"/>
</dbReference>
<protein>
    <recommendedName>
        <fullName evidence="4">Protease</fullName>
    </recommendedName>
</protein>
<keyword evidence="1" id="KW-1133">Transmembrane helix</keyword>
<feature type="transmembrane region" description="Helical" evidence="1">
    <location>
        <begin position="49"/>
        <end position="69"/>
    </location>
</feature>
<reference evidence="2" key="2">
    <citation type="submission" date="2023-01" db="EMBL/GenBank/DDBJ databases">
        <authorList>
            <person name="Sun Q."/>
            <person name="Evtushenko L."/>
        </authorList>
    </citation>
    <scope>NUCLEOTIDE SEQUENCE</scope>
    <source>
        <strain evidence="2">VKM B-2789</strain>
    </source>
</reference>